<accession>A0A2S6HIJ7</accession>
<reference evidence="2 3" key="1">
    <citation type="submission" date="2018-02" db="EMBL/GenBank/DDBJ databases">
        <title>Subsurface microbial communities from deep shales in Ohio and West Virginia, USA.</title>
        <authorList>
            <person name="Wrighton K."/>
        </authorList>
    </citation>
    <scope>NUCLEOTIDE SEQUENCE [LARGE SCALE GENOMIC DNA]</scope>
    <source>
        <strain evidence="2 3">OWC-DMM</strain>
    </source>
</reference>
<dbReference type="Proteomes" id="UP000240010">
    <property type="component" value="Unassembled WGS sequence"/>
</dbReference>
<sequence>MSNNLQEKFEALTQREKIIVVFAILAGIWLAWDNFFYQSIQKKQHVLQQKLTSLKQQTTDQQLIAIKLENSPHSDPNLNNRNKLAALKAEHNRMQELMMHDKSLVPPQLMAVALSDILNRNNQLSLIKLDTLPVTTLLESKQPQPNSIYKHGLAITFSGSYLDTLNYLKALESLPWHFVWESIDYQVIDYPTAETTIKVYTLSFKESWLGV</sequence>
<dbReference type="AlphaFoldDB" id="A0A2S6HIJ7"/>
<keyword evidence="1" id="KW-1133">Transmembrane helix</keyword>
<evidence type="ECO:0000313" key="2">
    <source>
        <dbReference type="EMBL" id="PPK77213.1"/>
    </source>
</evidence>
<evidence type="ECO:0000313" key="3">
    <source>
        <dbReference type="Proteomes" id="UP000240010"/>
    </source>
</evidence>
<dbReference type="RefSeq" id="WP_104427914.1">
    <property type="nucleotide sequence ID" value="NZ_PTIZ01000002.1"/>
</dbReference>
<organism evidence="2 3">
    <name type="scientific">Methylobacter tundripaludum</name>
    <dbReference type="NCBI Taxonomy" id="173365"/>
    <lineage>
        <taxon>Bacteria</taxon>
        <taxon>Pseudomonadati</taxon>
        <taxon>Pseudomonadota</taxon>
        <taxon>Gammaproteobacteria</taxon>
        <taxon>Methylococcales</taxon>
        <taxon>Methylococcaceae</taxon>
        <taxon>Methylobacter</taxon>
    </lineage>
</organism>
<protein>
    <submittedName>
        <fullName evidence="2">MSHA biogenesis protein MshJ</fullName>
    </submittedName>
</protein>
<keyword evidence="1" id="KW-0472">Membrane</keyword>
<evidence type="ECO:0000256" key="1">
    <source>
        <dbReference type="SAM" id="Phobius"/>
    </source>
</evidence>
<feature type="transmembrane region" description="Helical" evidence="1">
    <location>
        <begin position="18"/>
        <end position="37"/>
    </location>
</feature>
<comment type="caution">
    <text evidence="2">The sequence shown here is derived from an EMBL/GenBank/DDBJ whole genome shotgun (WGS) entry which is preliminary data.</text>
</comment>
<name>A0A2S6HIJ7_9GAMM</name>
<dbReference type="EMBL" id="PTIZ01000002">
    <property type="protein sequence ID" value="PPK77213.1"/>
    <property type="molecule type" value="Genomic_DNA"/>
</dbReference>
<gene>
    <name evidence="2" type="ORF">B0F87_102324</name>
</gene>
<keyword evidence="1" id="KW-0812">Transmembrane</keyword>
<proteinExistence type="predicted"/>